<accession>A0A2I0R5A5</accession>
<proteinExistence type="predicted"/>
<name>A0A2I0R5A5_9FLAO</name>
<gene>
    <name evidence="1" type="ORF">CW751_00045</name>
</gene>
<evidence type="ECO:0000313" key="1">
    <source>
        <dbReference type="EMBL" id="PKR81767.1"/>
    </source>
</evidence>
<reference evidence="1 2" key="1">
    <citation type="submission" date="2017-12" db="EMBL/GenBank/DDBJ databases">
        <title>The draft genome sequence of Brumimicrobium saltpan LHR20.</title>
        <authorList>
            <person name="Do Z.-J."/>
            <person name="Luo H.-R."/>
        </authorList>
    </citation>
    <scope>NUCLEOTIDE SEQUENCE [LARGE SCALE GENOMIC DNA]</scope>
    <source>
        <strain evidence="1 2">LHR20</strain>
    </source>
</reference>
<dbReference type="EMBL" id="PJNI01000001">
    <property type="protein sequence ID" value="PKR81767.1"/>
    <property type="molecule type" value="Genomic_DNA"/>
</dbReference>
<sequence>MIVYWFNYGEREYFRCKAKSNSVYEKSTLDFENIRWDSNFKKIPADQREAGISMLDAIQLDNYSLELLILF</sequence>
<dbReference type="Proteomes" id="UP000236654">
    <property type="component" value="Unassembled WGS sequence"/>
</dbReference>
<keyword evidence="2" id="KW-1185">Reference proteome</keyword>
<evidence type="ECO:0000313" key="2">
    <source>
        <dbReference type="Proteomes" id="UP000236654"/>
    </source>
</evidence>
<organism evidence="1 2">
    <name type="scientific">Brumimicrobium salinarum</name>
    <dbReference type="NCBI Taxonomy" id="2058658"/>
    <lineage>
        <taxon>Bacteria</taxon>
        <taxon>Pseudomonadati</taxon>
        <taxon>Bacteroidota</taxon>
        <taxon>Flavobacteriia</taxon>
        <taxon>Flavobacteriales</taxon>
        <taxon>Crocinitomicaceae</taxon>
        <taxon>Brumimicrobium</taxon>
    </lineage>
</organism>
<dbReference type="AlphaFoldDB" id="A0A2I0R5A5"/>
<comment type="caution">
    <text evidence="1">The sequence shown here is derived from an EMBL/GenBank/DDBJ whole genome shotgun (WGS) entry which is preliminary data.</text>
</comment>
<protein>
    <submittedName>
        <fullName evidence="1">Uncharacterized protein</fullName>
    </submittedName>
</protein>